<proteinExistence type="predicted"/>
<comment type="caution">
    <text evidence="1">The sequence shown here is derived from an EMBL/GenBank/DDBJ whole genome shotgun (WGS) entry which is preliminary data.</text>
</comment>
<evidence type="ECO:0000313" key="2">
    <source>
        <dbReference type="Proteomes" id="UP001595752"/>
    </source>
</evidence>
<dbReference type="SUPFAM" id="SSF54593">
    <property type="entry name" value="Glyoxalase/Bleomycin resistance protein/Dihydroxybiphenyl dioxygenase"/>
    <property type="match status" value="1"/>
</dbReference>
<sequence length="125" mass="14082">MEFHHIGIACKDIEKEIKKIKKIHDVKSVSEIVYDEKQKARLCMLSVENGLNIELVSGEQISTMLNRNITYYHICYKVNNISSKIDELVSNGAFLISPPKPAVLFNGKKVAFLQGAYGLIELVES</sequence>
<protein>
    <submittedName>
        <fullName evidence="1">VOC family protein</fullName>
    </submittedName>
</protein>
<accession>A0ABV8BBX7</accession>
<dbReference type="EMBL" id="JBHRZT010000073">
    <property type="protein sequence ID" value="MFC3886632.1"/>
    <property type="molecule type" value="Genomic_DNA"/>
</dbReference>
<dbReference type="Pfam" id="PF13669">
    <property type="entry name" value="Glyoxalase_4"/>
    <property type="match status" value="1"/>
</dbReference>
<organism evidence="1 2">
    <name type="scientific">Bacillus songklensis</name>
    <dbReference type="NCBI Taxonomy" id="1069116"/>
    <lineage>
        <taxon>Bacteria</taxon>
        <taxon>Bacillati</taxon>
        <taxon>Bacillota</taxon>
        <taxon>Bacilli</taxon>
        <taxon>Bacillales</taxon>
        <taxon>Bacillaceae</taxon>
        <taxon>Bacillus</taxon>
    </lineage>
</organism>
<dbReference type="InterPro" id="IPR029068">
    <property type="entry name" value="Glyas_Bleomycin-R_OHBP_Dase"/>
</dbReference>
<dbReference type="Proteomes" id="UP001595752">
    <property type="component" value="Unassembled WGS sequence"/>
</dbReference>
<evidence type="ECO:0000313" key="1">
    <source>
        <dbReference type="EMBL" id="MFC3886632.1"/>
    </source>
</evidence>
<dbReference type="RefSeq" id="WP_377919048.1">
    <property type="nucleotide sequence ID" value="NZ_JBHRZT010000073.1"/>
</dbReference>
<dbReference type="Gene3D" id="3.10.180.10">
    <property type="entry name" value="2,3-Dihydroxybiphenyl 1,2-Dioxygenase, domain 1"/>
    <property type="match status" value="1"/>
</dbReference>
<name>A0ABV8BBX7_9BACI</name>
<reference evidence="2" key="1">
    <citation type="journal article" date="2019" name="Int. J. Syst. Evol. Microbiol.">
        <title>The Global Catalogue of Microorganisms (GCM) 10K type strain sequencing project: providing services to taxonomists for standard genome sequencing and annotation.</title>
        <authorList>
            <consortium name="The Broad Institute Genomics Platform"/>
            <consortium name="The Broad Institute Genome Sequencing Center for Infectious Disease"/>
            <person name="Wu L."/>
            <person name="Ma J."/>
        </authorList>
    </citation>
    <scope>NUCLEOTIDE SEQUENCE [LARGE SCALE GENOMIC DNA]</scope>
    <source>
        <strain evidence="2">CCUG 61889</strain>
    </source>
</reference>
<keyword evidence="2" id="KW-1185">Reference proteome</keyword>
<gene>
    <name evidence="1" type="ORF">ACFOU2_25300</name>
</gene>